<proteinExistence type="predicted"/>
<dbReference type="Proteomes" id="UP000885759">
    <property type="component" value="Unassembled WGS sequence"/>
</dbReference>
<reference evidence="1" key="1">
    <citation type="journal article" date="2020" name="mSystems">
        <title>Genome- and Community-Level Interaction Insights into Carbon Utilization and Element Cycling Functions of Hydrothermarchaeota in Hydrothermal Sediment.</title>
        <authorList>
            <person name="Zhou Z."/>
            <person name="Liu Y."/>
            <person name="Xu W."/>
            <person name="Pan J."/>
            <person name="Luo Z.H."/>
            <person name="Li M."/>
        </authorList>
    </citation>
    <scope>NUCLEOTIDE SEQUENCE [LARGE SCALE GENOMIC DNA]</scope>
    <source>
        <strain evidence="1">HyVt-570</strain>
    </source>
</reference>
<sequence>MLIRSQTGEIVNLAFVARIFVDENPDGSASVLAAVPIPNPKGTVRHFKLAEYATIAEAQNYIDEIGILFGAVTPSLPSELTQEVSP</sequence>
<comment type="caution">
    <text evidence="1">The sequence shown here is derived from an EMBL/GenBank/DDBJ whole genome shotgun (WGS) entry which is preliminary data.</text>
</comment>
<dbReference type="AlphaFoldDB" id="A0A7C4V7T7"/>
<accession>A0A7C4V7T7</accession>
<dbReference type="EMBL" id="DRPZ01000237">
    <property type="protein sequence ID" value="HGY10229.1"/>
    <property type="molecule type" value="Genomic_DNA"/>
</dbReference>
<organism evidence="1">
    <name type="scientific">Oceanithermus profundus</name>
    <dbReference type="NCBI Taxonomy" id="187137"/>
    <lineage>
        <taxon>Bacteria</taxon>
        <taxon>Thermotogati</taxon>
        <taxon>Deinococcota</taxon>
        <taxon>Deinococci</taxon>
        <taxon>Thermales</taxon>
        <taxon>Thermaceae</taxon>
        <taxon>Oceanithermus</taxon>
    </lineage>
</organism>
<name>A0A7C4V7T7_9DEIN</name>
<protein>
    <submittedName>
        <fullName evidence="1">Uncharacterized protein</fullName>
    </submittedName>
</protein>
<gene>
    <name evidence="1" type="ORF">ENK37_09325</name>
</gene>
<evidence type="ECO:0000313" key="1">
    <source>
        <dbReference type="EMBL" id="HGY10229.1"/>
    </source>
</evidence>